<feature type="domain" description="Cas12f1-like TNB" evidence="2">
    <location>
        <begin position="67"/>
        <end position="128"/>
    </location>
</feature>
<evidence type="ECO:0000313" key="4">
    <source>
        <dbReference type="Proteomes" id="UP000222564"/>
    </source>
</evidence>
<keyword evidence="4" id="KW-1185">Reference proteome</keyword>
<gene>
    <name evidence="3" type="ORF">P378_03915</name>
</gene>
<evidence type="ECO:0000313" key="3">
    <source>
        <dbReference type="EMBL" id="PHJ39352.1"/>
    </source>
</evidence>
<reference evidence="3 4" key="1">
    <citation type="submission" date="2013-09" db="EMBL/GenBank/DDBJ databases">
        <title>Biodegradation of hydrocarbons in the deep terrestrial subsurface : characterization of a microbial consortium composed of two Desulfotomaculum species originating from a deep geological formation.</title>
        <authorList>
            <person name="Aullo T."/>
            <person name="Berlendis S."/>
            <person name="Lascourreges J.-F."/>
            <person name="Dessort D."/>
            <person name="Saint-Laurent S."/>
            <person name="Schraauwers B."/>
            <person name="Mas J."/>
            <person name="Magot M."/>
            <person name="Ranchou-Peyruse A."/>
        </authorList>
    </citation>
    <scope>NUCLEOTIDE SEQUENCE [LARGE SCALE GENOMIC DNA]</scope>
    <source>
        <strain evidence="3 4">Bs107</strain>
    </source>
</reference>
<dbReference type="Pfam" id="PF07282">
    <property type="entry name" value="Cas12f1-like_TNB"/>
    <property type="match status" value="1"/>
</dbReference>
<sequence>MRSPRYDRLVSKLRSYLKNDICRIVNRIVKLYCPKEIVIEKLNFQNPNLSRRLNRLLSRFGKAVITAKLDAAAEEYGIKVTYVNPAYTSQTCNSCGYVDKSNRSTQAEFVCRYCGYKTHADVNGARNICVRSSDEIGSVYKNKKLILQVLVKRFISRLERTSRPNSWAKDLILRNPYFKDYWDKFKEIS</sequence>
<dbReference type="Proteomes" id="UP000222564">
    <property type="component" value="Unassembled WGS sequence"/>
</dbReference>
<dbReference type="AlphaFoldDB" id="A0A2C6MHT6"/>
<comment type="caution">
    <text evidence="3">The sequence shown here is derived from an EMBL/GenBank/DDBJ whole genome shotgun (WGS) entry which is preliminary data.</text>
</comment>
<proteinExistence type="predicted"/>
<dbReference type="GO" id="GO:0003677">
    <property type="term" value="F:DNA binding"/>
    <property type="evidence" value="ECO:0007669"/>
    <property type="project" value="UniProtKB-KW"/>
</dbReference>
<organism evidence="3 4">
    <name type="scientific">Desulforamulus profundi</name>
    <dbReference type="NCBI Taxonomy" id="1383067"/>
    <lineage>
        <taxon>Bacteria</taxon>
        <taxon>Bacillati</taxon>
        <taxon>Bacillota</taxon>
        <taxon>Clostridia</taxon>
        <taxon>Eubacteriales</taxon>
        <taxon>Peptococcaceae</taxon>
        <taxon>Desulforamulus</taxon>
    </lineage>
</organism>
<name>A0A2C6MHT6_9FIRM</name>
<dbReference type="InterPro" id="IPR010095">
    <property type="entry name" value="Cas12f1-like_TNB"/>
</dbReference>
<dbReference type="NCBIfam" id="NF040570">
    <property type="entry name" value="guided_TnpB"/>
    <property type="match status" value="1"/>
</dbReference>
<dbReference type="OrthoDB" id="4278026at2"/>
<dbReference type="NCBIfam" id="TIGR01766">
    <property type="entry name" value="IS200/IS605 family accessory protein TnpB-like domain"/>
    <property type="match status" value="1"/>
</dbReference>
<dbReference type="RefSeq" id="WP_099082274.1">
    <property type="nucleotide sequence ID" value="NZ_AWQQ01000024.1"/>
</dbReference>
<accession>A0A2C6MHT6</accession>
<keyword evidence="1" id="KW-0238">DNA-binding</keyword>
<dbReference type="EMBL" id="AWQQ01000024">
    <property type="protein sequence ID" value="PHJ39352.1"/>
    <property type="molecule type" value="Genomic_DNA"/>
</dbReference>
<protein>
    <recommendedName>
        <fullName evidence="2">Cas12f1-like TNB domain-containing protein</fullName>
    </recommendedName>
</protein>
<evidence type="ECO:0000259" key="2">
    <source>
        <dbReference type="Pfam" id="PF07282"/>
    </source>
</evidence>
<evidence type="ECO:0000256" key="1">
    <source>
        <dbReference type="ARBA" id="ARBA00023125"/>
    </source>
</evidence>